<dbReference type="PANTHER" id="PTHR32552:SF68">
    <property type="entry name" value="FERRICHROME OUTER MEMBRANE TRANSPORTER_PHAGE RECEPTOR"/>
    <property type="match status" value="1"/>
</dbReference>
<evidence type="ECO:0000256" key="5">
    <source>
        <dbReference type="ARBA" id="ARBA00022496"/>
    </source>
</evidence>
<comment type="caution">
    <text evidence="19">The sequence shown here is derived from an EMBL/GenBank/DDBJ whole genome shotgun (WGS) entry which is preliminary data.</text>
</comment>
<keyword evidence="20" id="KW-1185">Reference proteome</keyword>
<dbReference type="InterPro" id="IPR012910">
    <property type="entry name" value="Plug_dom"/>
</dbReference>
<dbReference type="InterPro" id="IPR039426">
    <property type="entry name" value="TonB-dep_rcpt-like"/>
</dbReference>
<comment type="similarity">
    <text evidence="2 14 15">Belongs to the TonB-dependent receptor family.</text>
</comment>
<evidence type="ECO:0000259" key="18">
    <source>
        <dbReference type="Pfam" id="PF07715"/>
    </source>
</evidence>
<keyword evidence="13 14" id="KW-0998">Cell outer membrane</keyword>
<dbReference type="PANTHER" id="PTHR32552">
    <property type="entry name" value="FERRICHROME IRON RECEPTOR-RELATED"/>
    <property type="match status" value="1"/>
</dbReference>
<dbReference type="Gene3D" id="2.40.170.20">
    <property type="entry name" value="TonB-dependent receptor, beta-barrel domain"/>
    <property type="match status" value="1"/>
</dbReference>
<dbReference type="Pfam" id="PF00593">
    <property type="entry name" value="TonB_dep_Rec_b-barrel"/>
    <property type="match status" value="1"/>
</dbReference>
<evidence type="ECO:0000256" key="1">
    <source>
        <dbReference type="ARBA" id="ARBA00004571"/>
    </source>
</evidence>
<evidence type="ECO:0000256" key="4">
    <source>
        <dbReference type="ARBA" id="ARBA00022452"/>
    </source>
</evidence>
<dbReference type="PROSITE" id="PS52016">
    <property type="entry name" value="TONB_DEPENDENT_REC_3"/>
    <property type="match status" value="1"/>
</dbReference>
<keyword evidence="3 14" id="KW-0813">Transport</keyword>
<evidence type="ECO:0000256" key="15">
    <source>
        <dbReference type="RuleBase" id="RU003357"/>
    </source>
</evidence>
<evidence type="ECO:0000256" key="13">
    <source>
        <dbReference type="ARBA" id="ARBA00023237"/>
    </source>
</evidence>
<reference evidence="19" key="1">
    <citation type="journal article" date="2016" name="Front. Microbiol.">
        <title>Genome Sequence of the Piezophilic, Mesophilic Sulfate-Reducing Bacterium Desulfovibrio indicus J2T.</title>
        <authorList>
            <person name="Cao J."/>
            <person name="Maignien L."/>
            <person name="Shao Z."/>
            <person name="Alain K."/>
            <person name="Jebbar M."/>
        </authorList>
    </citation>
    <scope>NUCLEOTIDE SEQUENCE</scope>
    <source>
        <strain evidence="19">JCM 32048</strain>
    </source>
</reference>
<feature type="domain" description="TonB-dependent receptor-like beta-barrel" evidence="17">
    <location>
        <begin position="276"/>
        <end position="755"/>
    </location>
</feature>
<evidence type="ECO:0000256" key="3">
    <source>
        <dbReference type="ARBA" id="ARBA00022448"/>
    </source>
</evidence>
<evidence type="ECO:0000256" key="10">
    <source>
        <dbReference type="ARBA" id="ARBA00023077"/>
    </source>
</evidence>
<gene>
    <name evidence="19" type="primary">fhuA_1</name>
    <name evidence="19" type="ORF">MPEAHAMD_2224</name>
</gene>
<sequence length="786" mass="84864">MSVPSSRRVPHLSLVGRRRRLTWSLLSGVVLSAGMAAGVRAQDGAEIALDTINIEGAARPVTATAAGTQPGGARGPVPGYVASRSVVATKTDTPILETAQSITVIGREQIEDQNALTINQALRYSPSVTTEQRGGAGGTRLEQFSIRGFTAPLFLDGMRLPTSRDAFPSVDPYRIERIDIIKGPASVLYGQSGPGGIVNLTSKMPQFVRHGEVFVQGGGFSEVRGGFDVGGPITSETTVPGTEQFAFRVTGLGWNGDGPAVTTRVERAFIQPSLTWRPSADTSLTVLGLYQRDPFSGFYGGFPAFGTVFPRNFGNGIVGRLPVDFYDGDRNFEQSDRTQAAVTYILDHRFDDAFRFHSSGRFLRTEGQYRSVYGAFSSTTPISTLSALTSGLLINRSRIATDVAIDAYTMDNYFEAKFDTGPFAHTALFGVDHQTLKTRTLATPFPAAPDLNALAPNYDMNIAVPGFTSNARITAQQTGVYLQDQIKFDRLVLTLGGRYDTARQTGPTRTLATGAVTFQDVPSDALTYRASLLYLFDSGVAPYVSYSEAFEPITNGRIYDPAFGSTGRIPDPISSRQYEAGVKYQPPGTDILLTAAAFDIKRSNTLTADPVNGPTFSLQTGEIGVQGVEFEARANLAEGLNLIGGVSFLDVRNTRDTATTFNQVTGQQVPIVGLRPTAIPDRTASLFVDYRFQSGPLLGLSLGGGVRYLGGSWGDPANTFRVPEAVLVDAVASYELKHLNPNFEGFNLQVNAQNLLDDRTVTGCFSYATCFYGLPRTVYATLRYRW</sequence>
<feature type="signal peptide" evidence="16">
    <location>
        <begin position="1"/>
        <end position="41"/>
    </location>
</feature>
<dbReference type="GO" id="GO:0038023">
    <property type="term" value="F:signaling receptor activity"/>
    <property type="evidence" value="ECO:0007669"/>
    <property type="project" value="InterPro"/>
</dbReference>
<dbReference type="InterPro" id="IPR036942">
    <property type="entry name" value="Beta-barrel_TonB_sf"/>
</dbReference>
<keyword evidence="6 14" id="KW-0812">Transmembrane</keyword>
<evidence type="ECO:0000259" key="17">
    <source>
        <dbReference type="Pfam" id="PF00593"/>
    </source>
</evidence>
<proteinExistence type="inferred from homology"/>
<dbReference type="Pfam" id="PF07715">
    <property type="entry name" value="Plug"/>
    <property type="match status" value="1"/>
</dbReference>
<dbReference type="Gene3D" id="2.170.130.10">
    <property type="entry name" value="TonB-dependent receptor, plug domain"/>
    <property type="match status" value="1"/>
</dbReference>
<keyword evidence="7 16" id="KW-0732">Signal</keyword>
<keyword evidence="5" id="KW-0410">Iron transport</keyword>
<evidence type="ECO:0000256" key="14">
    <source>
        <dbReference type="PROSITE-ProRule" id="PRU01360"/>
    </source>
</evidence>
<reference evidence="19" key="2">
    <citation type="submission" date="2021-08" db="EMBL/GenBank/DDBJ databases">
        <authorList>
            <person name="Tani A."/>
            <person name="Ola A."/>
            <person name="Ogura Y."/>
            <person name="Katsura K."/>
            <person name="Hayashi T."/>
        </authorList>
    </citation>
    <scope>NUCLEOTIDE SEQUENCE</scope>
    <source>
        <strain evidence="19">JCM 32048</strain>
    </source>
</reference>
<dbReference type="AlphaFoldDB" id="A0AA37HA19"/>
<evidence type="ECO:0000313" key="20">
    <source>
        <dbReference type="Proteomes" id="UP001055286"/>
    </source>
</evidence>
<keyword evidence="10 15" id="KW-0798">TonB box</keyword>
<keyword evidence="4 14" id="KW-1134">Transmembrane beta strand</keyword>
<dbReference type="InterPro" id="IPR000531">
    <property type="entry name" value="Beta-barrel_TonB"/>
</dbReference>
<dbReference type="InterPro" id="IPR010105">
    <property type="entry name" value="TonB_sidphr_rcpt"/>
</dbReference>
<dbReference type="GO" id="GO:0015891">
    <property type="term" value="P:siderophore transport"/>
    <property type="evidence" value="ECO:0007669"/>
    <property type="project" value="InterPro"/>
</dbReference>
<dbReference type="NCBIfam" id="TIGR01783">
    <property type="entry name" value="TonB-siderophor"/>
    <property type="match status" value="1"/>
</dbReference>
<name>A0AA37HA19_9HYPH</name>
<keyword evidence="12 19" id="KW-0675">Receptor</keyword>
<organism evidence="19 20">
    <name type="scientific">Methylobacterium frigidaeris</name>
    <dbReference type="NCBI Taxonomy" id="2038277"/>
    <lineage>
        <taxon>Bacteria</taxon>
        <taxon>Pseudomonadati</taxon>
        <taxon>Pseudomonadota</taxon>
        <taxon>Alphaproteobacteria</taxon>
        <taxon>Hyphomicrobiales</taxon>
        <taxon>Methylobacteriaceae</taxon>
        <taxon>Methylobacterium</taxon>
    </lineage>
</organism>
<dbReference type="EMBL" id="BPQJ01000008">
    <property type="protein sequence ID" value="GJD62075.1"/>
    <property type="molecule type" value="Genomic_DNA"/>
</dbReference>
<dbReference type="InterPro" id="IPR037066">
    <property type="entry name" value="Plug_dom_sf"/>
</dbReference>
<accession>A0AA37HA19</accession>
<protein>
    <submittedName>
        <fullName evidence="19">Ferrichrome outer membrane transporter/phage receptor</fullName>
    </submittedName>
</protein>
<feature type="domain" description="TonB-dependent receptor plug" evidence="18">
    <location>
        <begin position="96"/>
        <end position="197"/>
    </location>
</feature>
<evidence type="ECO:0000256" key="16">
    <source>
        <dbReference type="SAM" id="SignalP"/>
    </source>
</evidence>
<dbReference type="GO" id="GO:0015344">
    <property type="term" value="F:siderophore uptake transmembrane transporter activity"/>
    <property type="evidence" value="ECO:0007669"/>
    <property type="project" value="TreeGrafter"/>
</dbReference>
<evidence type="ECO:0000256" key="2">
    <source>
        <dbReference type="ARBA" id="ARBA00009810"/>
    </source>
</evidence>
<evidence type="ECO:0000256" key="11">
    <source>
        <dbReference type="ARBA" id="ARBA00023136"/>
    </source>
</evidence>
<dbReference type="Proteomes" id="UP001055286">
    <property type="component" value="Unassembled WGS sequence"/>
</dbReference>
<evidence type="ECO:0000256" key="12">
    <source>
        <dbReference type="ARBA" id="ARBA00023170"/>
    </source>
</evidence>
<comment type="subcellular location">
    <subcellularLocation>
        <location evidence="1 14">Cell outer membrane</location>
        <topology evidence="1 14">Multi-pass membrane protein</topology>
    </subcellularLocation>
</comment>
<evidence type="ECO:0000256" key="8">
    <source>
        <dbReference type="ARBA" id="ARBA00023004"/>
    </source>
</evidence>
<feature type="chain" id="PRO_5041432225" evidence="16">
    <location>
        <begin position="42"/>
        <end position="786"/>
    </location>
</feature>
<dbReference type="CDD" id="cd01347">
    <property type="entry name" value="ligand_gated_channel"/>
    <property type="match status" value="1"/>
</dbReference>
<dbReference type="SUPFAM" id="SSF56935">
    <property type="entry name" value="Porins"/>
    <property type="match status" value="1"/>
</dbReference>
<keyword evidence="8" id="KW-0408">Iron</keyword>
<evidence type="ECO:0000313" key="19">
    <source>
        <dbReference type="EMBL" id="GJD62075.1"/>
    </source>
</evidence>
<evidence type="ECO:0000256" key="7">
    <source>
        <dbReference type="ARBA" id="ARBA00022729"/>
    </source>
</evidence>
<dbReference type="GO" id="GO:0009279">
    <property type="term" value="C:cell outer membrane"/>
    <property type="evidence" value="ECO:0007669"/>
    <property type="project" value="UniProtKB-SubCell"/>
</dbReference>
<evidence type="ECO:0000256" key="6">
    <source>
        <dbReference type="ARBA" id="ARBA00022692"/>
    </source>
</evidence>
<keyword evidence="11 14" id="KW-0472">Membrane</keyword>
<dbReference type="FunFam" id="2.170.130.10:FF:000001">
    <property type="entry name" value="Catecholate siderophore TonB-dependent receptor"/>
    <property type="match status" value="1"/>
</dbReference>
<evidence type="ECO:0000256" key="9">
    <source>
        <dbReference type="ARBA" id="ARBA00023065"/>
    </source>
</evidence>
<keyword evidence="9" id="KW-0406">Ion transport</keyword>